<dbReference type="EMBL" id="CAAALY010244765">
    <property type="protein sequence ID" value="VEL32852.1"/>
    <property type="molecule type" value="Genomic_DNA"/>
</dbReference>
<sequence>MARLTDDAGESSGNVPRPRSYSGNADAYSGLRTRGGLLSPLRDGGFQPFFEWGTVRKGSLPSHILYKKVSPGITLHSRGVDLTSGNGARKVVGFGCQMTQEHFAQPRYLIRQTAELALPSLRFHYGQKPRDTGSEFDSRWLVGLTEPGQN</sequence>
<reference evidence="2" key="1">
    <citation type="submission" date="2018-11" db="EMBL/GenBank/DDBJ databases">
        <authorList>
            <consortium name="Pathogen Informatics"/>
        </authorList>
    </citation>
    <scope>NUCLEOTIDE SEQUENCE</scope>
</reference>
<keyword evidence="3" id="KW-1185">Reference proteome</keyword>
<dbReference type="AlphaFoldDB" id="A0A448XBE5"/>
<feature type="region of interest" description="Disordered" evidence="1">
    <location>
        <begin position="1"/>
        <end position="27"/>
    </location>
</feature>
<evidence type="ECO:0000256" key="1">
    <source>
        <dbReference type="SAM" id="MobiDB-lite"/>
    </source>
</evidence>
<name>A0A448XBE5_9PLAT</name>
<dbReference type="Proteomes" id="UP000784294">
    <property type="component" value="Unassembled WGS sequence"/>
</dbReference>
<protein>
    <submittedName>
        <fullName evidence="2">Uncharacterized protein</fullName>
    </submittedName>
</protein>
<gene>
    <name evidence="2" type="ORF">PXEA_LOCUS26292</name>
</gene>
<evidence type="ECO:0000313" key="3">
    <source>
        <dbReference type="Proteomes" id="UP000784294"/>
    </source>
</evidence>
<evidence type="ECO:0000313" key="2">
    <source>
        <dbReference type="EMBL" id="VEL32852.1"/>
    </source>
</evidence>
<proteinExistence type="predicted"/>
<organism evidence="2 3">
    <name type="scientific">Protopolystoma xenopodis</name>
    <dbReference type="NCBI Taxonomy" id="117903"/>
    <lineage>
        <taxon>Eukaryota</taxon>
        <taxon>Metazoa</taxon>
        <taxon>Spiralia</taxon>
        <taxon>Lophotrochozoa</taxon>
        <taxon>Platyhelminthes</taxon>
        <taxon>Monogenea</taxon>
        <taxon>Polyopisthocotylea</taxon>
        <taxon>Polystomatidea</taxon>
        <taxon>Polystomatidae</taxon>
        <taxon>Protopolystoma</taxon>
    </lineage>
</organism>
<comment type="caution">
    <text evidence="2">The sequence shown here is derived from an EMBL/GenBank/DDBJ whole genome shotgun (WGS) entry which is preliminary data.</text>
</comment>
<accession>A0A448XBE5</accession>